<comment type="caution">
    <text evidence="3">The sequence shown here is derived from an EMBL/GenBank/DDBJ whole genome shotgun (WGS) entry which is preliminary data.</text>
</comment>
<comment type="similarity">
    <text evidence="1">Belongs to the GST superfamily.</text>
</comment>
<dbReference type="InterPro" id="IPR004045">
    <property type="entry name" value="Glutathione_S-Trfase_N"/>
</dbReference>
<dbReference type="eggNOG" id="KOG0867">
    <property type="taxonomic scope" value="Eukaryota"/>
</dbReference>
<evidence type="ECO:0000313" key="3">
    <source>
        <dbReference type="EMBL" id="EAU81355.2"/>
    </source>
</evidence>
<dbReference type="InterPro" id="IPR040079">
    <property type="entry name" value="Glutathione_S-Trfase"/>
</dbReference>
<organism evidence="3 4">
    <name type="scientific">Coprinopsis cinerea (strain Okayama-7 / 130 / ATCC MYA-4618 / FGSC 9003)</name>
    <name type="common">Inky cap fungus</name>
    <name type="synonym">Hormographiella aspergillata</name>
    <dbReference type="NCBI Taxonomy" id="240176"/>
    <lineage>
        <taxon>Eukaryota</taxon>
        <taxon>Fungi</taxon>
        <taxon>Dikarya</taxon>
        <taxon>Basidiomycota</taxon>
        <taxon>Agaricomycotina</taxon>
        <taxon>Agaricomycetes</taxon>
        <taxon>Agaricomycetidae</taxon>
        <taxon>Agaricales</taxon>
        <taxon>Agaricineae</taxon>
        <taxon>Psathyrellaceae</taxon>
        <taxon>Coprinopsis</taxon>
    </lineage>
</organism>
<dbReference type="PANTHER" id="PTHR44051:SF9">
    <property type="entry name" value="GLUTATHIONE S-TRANSFERASE 1"/>
    <property type="match status" value="1"/>
</dbReference>
<name>A8PCR4_COPC7</name>
<dbReference type="SUPFAM" id="SSF52833">
    <property type="entry name" value="Thioredoxin-like"/>
    <property type="match status" value="1"/>
</dbReference>
<evidence type="ECO:0000256" key="1">
    <source>
        <dbReference type="ARBA" id="ARBA00007409"/>
    </source>
</evidence>
<dbReference type="PANTHER" id="PTHR44051">
    <property type="entry name" value="GLUTATHIONE S-TRANSFERASE-RELATED"/>
    <property type="match status" value="1"/>
</dbReference>
<dbReference type="SFLD" id="SFLDS00019">
    <property type="entry name" value="Glutathione_Transferase_(cytos"/>
    <property type="match status" value="1"/>
</dbReference>
<dbReference type="InterPro" id="IPR036249">
    <property type="entry name" value="Thioredoxin-like_sf"/>
</dbReference>
<dbReference type="FunCoup" id="A8PCR4">
    <property type="interactions" value="277"/>
</dbReference>
<sequence length="217" mass="24316">MIVFQPIGTGHLLNVQEELKVEYEIKKYQRTAESRAPLELLKVHPLGKSPVITDGDDVVLAESGAIVEYIIQKYGNGKCTPTEPGYLDNLYFTHYAESSLMPIGMLKIVFDYIPKSSPFFLRPLLNAIFNQIDKRFVTPELTKHMDLVEKHLEKTNSSWFAGGAEPTSADFQMFYVLDTLIGFSGYPAGPKTKAYVGMVRSRPAYVRGLEKSGEAQT</sequence>
<dbReference type="AlphaFoldDB" id="A8PCR4"/>
<dbReference type="GeneID" id="6017100"/>
<dbReference type="Pfam" id="PF02798">
    <property type="entry name" value="GST_N"/>
    <property type="match status" value="1"/>
</dbReference>
<dbReference type="OrthoDB" id="2098326at2759"/>
<accession>A8PCR4</accession>
<dbReference type="Pfam" id="PF14497">
    <property type="entry name" value="GST_C_3"/>
    <property type="match status" value="1"/>
</dbReference>
<keyword evidence="4" id="KW-1185">Reference proteome</keyword>
<dbReference type="KEGG" id="cci:CC1G_11612"/>
<dbReference type="CDD" id="cd03046">
    <property type="entry name" value="GST_N_GTT1_like"/>
    <property type="match status" value="1"/>
</dbReference>
<evidence type="ECO:0000259" key="2">
    <source>
        <dbReference type="PROSITE" id="PS50404"/>
    </source>
</evidence>
<dbReference type="STRING" id="240176.A8PCR4"/>
<dbReference type="InterPro" id="IPR036282">
    <property type="entry name" value="Glutathione-S-Trfase_C_sf"/>
</dbReference>
<dbReference type="SUPFAM" id="SSF47616">
    <property type="entry name" value="GST C-terminal domain-like"/>
    <property type="match status" value="1"/>
</dbReference>
<dbReference type="InterPro" id="IPR004046">
    <property type="entry name" value="GST_C"/>
</dbReference>
<dbReference type="VEuPathDB" id="FungiDB:CC1G_11612"/>
<dbReference type="Gene3D" id="3.40.30.10">
    <property type="entry name" value="Glutaredoxin"/>
    <property type="match status" value="1"/>
</dbReference>
<feature type="domain" description="GST N-terminal" evidence="2">
    <location>
        <begin position="17"/>
        <end position="78"/>
    </location>
</feature>
<dbReference type="HOGENOM" id="CLU_011226_15_1_1"/>
<evidence type="ECO:0000313" key="4">
    <source>
        <dbReference type="Proteomes" id="UP000001861"/>
    </source>
</evidence>
<dbReference type="Proteomes" id="UP000001861">
    <property type="component" value="Unassembled WGS sequence"/>
</dbReference>
<dbReference type="OMA" id="DVQMSFP"/>
<protein>
    <submittedName>
        <fullName evidence="3">Glutathione S-transferase</fullName>
    </submittedName>
</protein>
<dbReference type="PROSITE" id="PS50404">
    <property type="entry name" value="GST_NTER"/>
    <property type="match status" value="1"/>
</dbReference>
<dbReference type="EMBL" id="AACS02000011">
    <property type="protein sequence ID" value="EAU81355.2"/>
    <property type="molecule type" value="Genomic_DNA"/>
</dbReference>
<reference evidence="3 4" key="1">
    <citation type="journal article" date="2010" name="Proc. Natl. Acad. Sci. U.S.A.">
        <title>Insights into evolution of multicellular fungi from the assembled chromosomes of the mushroom Coprinopsis cinerea (Coprinus cinereus).</title>
        <authorList>
            <person name="Stajich J.E."/>
            <person name="Wilke S.K."/>
            <person name="Ahren D."/>
            <person name="Au C.H."/>
            <person name="Birren B.W."/>
            <person name="Borodovsky M."/>
            <person name="Burns C."/>
            <person name="Canback B."/>
            <person name="Casselton L.A."/>
            <person name="Cheng C.K."/>
            <person name="Deng J."/>
            <person name="Dietrich F.S."/>
            <person name="Fargo D.C."/>
            <person name="Farman M.L."/>
            <person name="Gathman A.C."/>
            <person name="Goldberg J."/>
            <person name="Guigo R."/>
            <person name="Hoegger P.J."/>
            <person name="Hooker J.B."/>
            <person name="Huggins A."/>
            <person name="James T.Y."/>
            <person name="Kamada T."/>
            <person name="Kilaru S."/>
            <person name="Kodira C."/>
            <person name="Kues U."/>
            <person name="Kupfer D."/>
            <person name="Kwan H.S."/>
            <person name="Lomsadze A."/>
            <person name="Li W."/>
            <person name="Lilly W.W."/>
            <person name="Ma L.J."/>
            <person name="Mackey A.J."/>
            <person name="Manning G."/>
            <person name="Martin F."/>
            <person name="Muraguchi H."/>
            <person name="Natvig D.O."/>
            <person name="Palmerini H."/>
            <person name="Ramesh M.A."/>
            <person name="Rehmeyer C.J."/>
            <person name="Roe B.A."/>
            <person name="Shenoy N."/>
            <person name="Stanke M."/>
            <person name="Ter-Hovhannisyan V."/>
            <person name="Tunlid A."/>
            <person name="Velagapudi R."/>
            <person name="Vision T.J."/>
            <person name="Zeng Q."/>
            <person name="Zolan M.E."/>
            <person name="Pukkila P.J."/>
        </authorList>
    </citation>
    <scope>NUCLEOTIDE SEQUENCE [LARGE SCALE GENOMIC DNA]</scope>
    <source>
        <strain evidence="4">Okayama-7 / 130 / ATCC MYA-4618 / FGSC 9003</strain>
    </source>
</reference>
<gene>
    <name evidence="3" type="ORF">CC1G_11612</name>
</gene>
<dbReference type="InParanoid" id="A8PCR4"/>
<dbReference type="SFLD" id="SFLDG00358">
    <property type="entry name" value="Main_(cytGST)"/>
    <property type="match status" value="1"/>
</dbReference>
<dbReference type="RefSeq" id="XP_001840455.2">
    <property type="nucleotide sequence ID" value="XM_001840403.2"/>
</dbReference>
<dbReference type="Gene3D" id="1.20.1050.10">
    <property type="match status" value="1"/>
</dbReference>
<proteinExistence type="inferred from homology"/>